<dbReference type="Proteomes" id="UP000324326">
    <property type="component" value="Unassembled WGS sequence"/>
</dbReference>
<evidence type="ECO:0000313" key="2">
    <source>
        <dbReference type="EMBL" id="KAA6450699.1"/>
    </source>
</evidence>
<proteinExistence type="predicted"/>
<accession>A0A5M8RRK7</accession>
<keyword evidence="1" id="KW-1133">Transmembrane helix</keyword>
<dbReference type="EMBL" id="QSND01000002">
    <property type="protein sequence ID" value="KAA6450699.1"/>
    <property type="molecule type" value="Genomic_DNA"/>
</dbReference>
<gene>
    <name evidence="2" type="ORF">DX927_07535</name>
</gene>
<comment type="caution">
    <text evidence="2">The sequence shown here is derived from an EMBL/GenBank/DDBJ whole genome shotgun (WGS) entry which is preliminary data.</text>
</comment>
<keyword evidence="1" id="KW-0812">Transmembrane</keyword>
<evidence type="ECO:0000313" key="3">
    <source>
        <dbReference type="Proteomes" id="UP000324326"/>
    </source>
</evidence>
<evidence type="ECO:0000256" key="1">
    <source>
        <dbReference type="SAM" id="Phobius"/>
    </source>
</evidence>
<sequence>MKECKGDQAIGITCGFGIGLLIGAAFGSLAYCLSVGALLGSMVDLILTFGFYQLEDYIITVYYLVF</sequence>
<reference evidence="2 3" key="1">
    <citation type="submission" date="2018-08" db="EMBL/GenBank/DDBJ databases">
        <title>Bacillus phenotypic plasticity.</title>
        <authorList>
            <person name="Hurtado E."/>
        </authorList>
    </citation>
    <scope>NUCLEOTIDE SEQUENCE [LARGE SCALE GENOMIC DNA]</scope>
    <source>
        <strain evidence="2 3">427</strain>
    </source>
</reference>
<feature type="transmembrane region" description="Helical" evidence="1">
    <location>
        <begin position="12"/>
        <end position="39"/>
    </location>
</feature>
<protein>
    <submittedName>
        <fullName evidence="2">Uncharacterized protein</fullName>
    </submittedName>
</protein>
<name>A0A5M8RRK7_9BACI</name>
<keyword evidence="1" id="KW-0472">Membrane</keyword>
<dbReference type="AlphaFoldDB" id="A0A5M8RRK7"/>
<organism evidence="2 3">
    <name type="scientific">Bacillus swezeyi</name>
    <dbReference type="NCBI Taxonomy" id="1925020"/>
    <lineage>
        <taxon>Bacteria</taxon>
        <taxon>Bacillati</taxon>
        <taxon>Bacillota</taxon>
        <taxon>Bacilli</taxon>
        <taxon>Bacillales</taxon>
        <taxon>Bacillaceae</taxon>
        <taxon>Bacillus</taxon>
    </lineage>
</organism>
<feature type="transmembrane region" description="Helical" evidence="1">
    <location>
        <begin position="45"/>
        <end position="65"/>
    </location>
</feature>